<proteinExistence type="predicted"/>
<accession>A0A2N5UYA1</accession>
<comment type="caution">
    <text evidence="1">The sequence shown here is derived from an EMBL/GenBank/DDBJ whole genome shotgun (WGS) entry which is preliminary data.</text>
</comment>
<keyword evidence="2" id="KW-1185">Reference proteome</keyword>
<dbReference type="AlphaFoldDB" id="A0A2N5UYA1"/>
<dbReference type="EMBL" id="PGCJ01000156">
    <property type="protein sequence ID" value="PLW42636.1"/>
    <property type="molecule type" value="Genomic_DNA"/>
</dbReference>
<evidence type="ECO:0000313" key="2">
    <source>
        <dbReference type="Proteomes" id="UP000235388"/>
    </source>
</evidence>
<protein>
    <submittedName>
        <fullName evidence="1">Uncharacterized protein</fullName>
    </submittedName>
</protein>
<gene>
    <name evidence="1" type="ORF">PCANC_11757</name>
</gene>
<name>A0A2N5UYA1_9BASI</name>
<dbReference type="Proteomes" id="UP000235388">
    <property type="component" value="Unassembled WGS sequence"/>
</dbReference>
<sequence length="101" mass="11311">MSYQSLSQPNPASRLESLLVASCHTGHRSKSGQLYVYNLHPPHSPHDAKWLGVSYQHYADSSFESGPSTPWGRFLENLPVCWTLSGKSVQQTLQKRPLDTT</sequence>
<evidence type="ECO:0000313" key="1">
    <source>
        <dbReference type="EMBL" id="PLW42636.1"/>
    </source>
</evidence>
<organism evidence="1 2">
    <name type="scientific">Puccinia coronata f. sp. avenae</name>
    <dbReference type="NCBI Taxonomy" id="200324"/>
    <lineage>
        <taxon>Eukaryota</taxon>
        <taxon>Fungi</taxon>
        <taxon>Dikarya</taxon>
        <taxon>Basidiomycota</taxon>
        <taxon>Pucciniomycotina</taxon>
        <taxon>Pucciniomycetes</taxon>
        <taxon>Pucciniales</taxon>
        <taxon>Pucciniaceae</taxon>
        <taxon>Puccinia</taxon>
    </lineage>
</organism>
<reference evidence="1 2" key="1">
    <citation type="submission" date="2017-11" db="EMBL/GenBank/DDBJ databases">
        <title>De novo assembly and phasing of dikaryotic genomes from two isolates of Puccinia coronata f. sp. avenae, the causal agent of oat crown rust.</title>
        <authorList>
            <person name="Miller M.E."/>
            <person name="Zhang Y."/>
            <person name="Omidvar V."/>
            <person name="Sperschneider J."/>
            <person name="Schwessinger B."/>
            <person name="Raley C."/>
            <person name="Palmer J.M."/>
            <person name="Garnica D."/>
            <person name="Upadhyaya N."/>
            <person name="Rathjen J."/>
            <person name="Taylor J.M."/>
            <person name="Park R.F."/>
            <person name="Dodds P.N."/>
            <person name="Hirsch C.D."/>
            <person name="Kianian S.F."/>
            <person name="Figueroa M."/>
        </authorList>
    </citation>
    <scope>NUCLEOTIDE SEQUENCE [LARGE SCALE GENOMIC DNA]</scope>
    <source>
        <strain evidence="1">12NC29</strain>
    </source>
</reference>